<protein>
    <recommendedName>
        <fullName evidence="6">Lipoprotein</fullName>
    </recommendedName>
</protein>
<dbReference type="RefSeq" id="WP_061982832.1">
    <property type="nucleotide sequence ID" value="NZ_FOPQ01000006.1"/>
</dbReference>
<dbReference type="EMBL" id="LQCI01000009">
    <property type="protein sequence ID" value="KZB86274.1"/>
    <property type="molecule type" value="Genomic_DNA"/>
</dbReference>
<reference evidence="3 5" key="2">
    <citation type="submission" date="2016-11" db="EMBL/GenBank/DDBJ databases">
        <title>Genome sequencing of Amycolatopsis regifaucium.</title>
        <authorList>
            <person name="Mayilraj S."/>
            <person name="Kaur N."/>
        </authorList>
    </citation>
    <scope>NUCLEOTIDE SEQUENCE [LARGE SCALE GENOMIC DNA]</scope>
    <source>
        <strain evidence="3 5">GY080</strain>
    </source>
</reference>
<evidence type="ECO:0008006" key="6">
    <source>
        <dbReference type="Google" id="ProtNLM"/>
    </source>
</evidence>
<keyword evidence="5" id="KW-1185">Reference proteome</keyword>
<evidence type="ECO:0000256" key="1">
    <source>
        <dbReference type="SAM" id="SignalP"/>
    </source>
</evidence>
<organism evidence="2 4">
    <name type="scientific">Amycolatopsis regifaucium</name>
    <dbReference type="NCBI Taxonomy" id="546365"/>
    <lineage>
        <taxon>Bacteria</taxon>
        <taxon>Bacillati</taxon>
        <taxon>Actinomycetota</taxon>
        <taxon>Actinomycetes</taxon>
        <taxon>Pseudonocardiales</taxon>
        <taxon>Pseudonocardiaceae</taxon>
        <taxon>Amycolatopsis</taxon>
    </lineage>
</organism>
<proteinExistence type="predicted"/>
<dbReference type="EMBL" id="LOBU02000019">
    <property type="protein sequence ID" value="OKA05166.1"/>
    <property type="molecule type" value="Genomic_DNA"/>
</dbReference>
<name>A0A154MPQ0_9PSEU</name>
<comment type="caution">
    <text evidence="2">The sequence shown here is derived from an EMBL/GenBank/DDBJ whole genome shotgun (WGS) entry which is preliminary data.</text>
</comment>
<feature type="signal peptide" evidence="1">
    <location>
        <begin position="1"/>
        <end position="46"/>
    </location>
</feature>
<evidence type="ECO:0000313" key="3">
    <source>
        <dbReference type="EMBL" id="OKA05166.1"/>
    </source>
</evidence>
<dbReference type="OrthoDB" id="3376377at2"/>
<evidence type="ECO:0000313" key="2">
    <source>
        <dbReference type="EMBL" id="KZB86274.1"/>
    </source>
</evidence>
<accession>A0A154MPQ0</accession>
<dbReference type="Proteomes" id="UP000186883">
    <property type="component" value="Unassembled WGS sequence"/>
</dbReference>
<keyword evidence="1" id="KW-0732">Signal</keyword>
<reference evidence="2 4" key="1">
    <citation type="submission" date="2015-12" db="EMBL/GenBank/DDBJ databases">
        <title>Amycolatopsis regifaucium genome sequencing and assembly.</title>
        <authorList>
            <person name="Mayilraj S."/>
        </authorList>
    </citation>
    <scope>NUCLEOTIDE SEQUENCE [LARGE SCALE GENOMIC DNA]</scope>
    <source>
        <strain evidence="2 4">GY080</strain>
    </source>
</reference>
<dbReference type="AlphaFoldDB" id="A0A154MPQ0"/>
<dbReference type="Proteomes" id="UP000076321">
    <property type="component" value="Unassembled WGS sequence"/>
</dbReference>
<feature type="chain" id="PRO_5010637143" description="Lipoprotein" evidence="1">
    <location>
        <begin position="47"/>
        <end position="185"/>
    </location>
</feature>
<sequence>MSVNSDQRGTAAAARRGPRRAAMVAVTALGLSTAATLGPIAATANAAPCGVSAYSAGVTVDTETNAPDFRISIAPTDNARWAQVSGHGHEATVHLWHDVQGCIPCLYHGLADSIYQQIECHVIFGRIDPATGSTFDLESWHAPLATPDVANYVETGCLNNVTGGWKGTGRNLPGGLDQPANSTTA</sequence>
<evidence type="ECO:0000313" key="4">
    <source>
        <dbReference type="Proteomes" id="UP000076321"/>
    </source>
</evidence>
<evidence type="ECO:0000313" key="5">
    <source>
        <dbReference type="Proteomes" id="UP000186883"/>
    </source>
</evidence>
<gene>
    <name evidence="3" type="ORF">ATP06_0229485</name>
    <name evidence="2" type="ORF">AVL48_29390</name>
</gene>